<keyword evidence="2" id="KW-0614">Plasmid</keyword>
<keyword evidence="1" id="KW-0812">Transmembrane</keyword>
<feature type="transmembrane region" description="Helical" evidence="1">
    <location>
        <begin position="90"/>
        <end position="111"/>
    </location>
</feature>
<organism evidence="2 3">
    <name type="scientific">Streptomyces dengpaensis</name>
    <dbReference type="NCBI Taxonomy" id="2049881"/>
    <lineage>
        <taxon>Bacteria</taxon>
        <taxon>Bacillati</taxon>
        <taxon>Actinomycetota</taxon>
        <taxon>Actinomycetes</taxon>
        <taxon>Kitasatosporales</taxon>
        <taxon>Streptomycetaceae</taxon>
        <taxon>Streptomyces</taxon>
    </lineage>
</organism>
<dbReference type="Proteomes" id="UP000238413">
    <property type="component" value="Plasmid unnamed1"/>
</dbReference>
<evidence type="ECO:0000313" key="3">
    <source>
        <dbReference type="Proteomes" id="UP000238413"/>
    </source>
</evidence>
<evidence type="ECO:0000256" key="1">
    <source>
        <dbReference type="SAM" id="Phobius"/>
    </source>
</evidence>
<evidence type="ECO:0000313" key="2">
    <source>
        <dbReference type="EMBL" id="AVH61766.1"/>
    </source>
</evidence>
<accession>A0ABM6T4D9</accession>
<dbReference type="EMBL" id="CP026653">
    <property type="protein sequence ID" value="AVH61766.1"/>
    <property type="molecule type" value="Genomic_DNA"/>
</dbReference>
<reference evidence="2 3" key="1">
    <citation type="submission" date="2018-02" db="EMBL/GenBank/DDBJ databases">
        <title>Complete genome sequence of Streptomyces dengpaensis, the producer of angucyclines.</title>
        <authorList>
            <person name="Yumei L."/>
        </authorList>
    </citation>
    <scope>NUCLEOTIDE SEQUENCE [LARGE SCALE GENOMIC DNA]</scope>
    <source>
        <strain evidence="2 3">XZHG99</strain>
        <plasmid evidence="2 3">unnamed1</plasmid>
    </source>
</reference>
<gene>
    <name evidence="2" type="ORF">C4B68_40410</name>
</gene>
<protein>
    <submittedName>
        <fullName evidence="2">Uncharacterized protein</fullName>
    </submittedName>
</protein>
<feature type="transmembrane region" description="Helical" evidence="1">
    <location>
        <begin position="32"/>
        <end position="51"/>
    </location>
</feature>
<proteinExistence type="predicted"/>
<keyword evidence="1" id="KW-0472">Membrane</keyword>
<keyword evidence="3" id="KW-1185">Reference proteome</keyword>
<name>A0ABM6T4D9_9ACTN</name>
<sequence>MLGFGLAAALFLPGVAYLGITNGHRFIDNTFFAYMYCLASVGFASLPLLAWRRGNGRYADPGFRQTAWFPWLFTTGQGVAYSADRGDSNIVVLIVGWAGFIGAGLVAMYFLGNALWSAPGDLFHVGGDAADTGETESGSGA</sequence>
<keyword evidence="1" id="KW-1133">Transmembrane helix</keyword>
<geneLocation type="plasmid" evidence="2 3">
    <name>unnamed1</name>
</geneLocation>